<name>A0A9W9H6Q4_9EURO</name>
<protein>
    <submittedName>
        <fullName evidence="1">Uncharacterized protein</fullName>
    </submittedName>
</protein>
<dbReference type="EMBL" id="JAPZBO010000005">
    <property type="protein sequence ID" value="KAJ5315143.1"/>
    <property type="molecule type" value="Genomic_DNA"/>
</dbReference>
<organism evidence="1 2">
    <name type="scientific">Penicillium atrosanguineum</name>
    <dbReference type="NCBI Taxonomy" id="1132637"/>
    <lineage>
        <taxon>Eukaryota</taxon>
        <taxon>Fungi</taxon>
        <taxon>Dikarya</taxon>
        <taxon>Ascomycota</taxon>
        <taxon>Pezizomycotina</taxon>
        <taxon>Eurotiomycetes</taxon>
        <taxon>Eurotiomycetidae</taxon>
        <taxon>Eurotiales</taxon>
        <taxon>Aspergillaceae</taxon>
        <taxon>Penicillium</taxon>
    </lineage>
</organism>
<accession>A0A9W9H6Q4</accession>
<dbReference type="GO" id="GO:0072330">
    <property type="term" value="P:monocarboxylic acid biosynthetic process"/>
    <property type="evidence" value="ECO:0007669"/>
    <property type="project" value="UniProtKB-ARBA"/>
</dbReference>
<dbReference type="OrthoDB" id="2334691at2759"/>
<gene>
    <name evidence="1" type="ORF">N7476_005450</name>
</gene>
<reference evidence="1" key="2">
    <citation type="journal article" date="2023" name="IMA Fungus">
        <title>Comparative genomic study of the Penicillium genus elucidates a diverse pangenome and 15 lateral gene transfer events.</title>
        <authorList>
            <person name="Petersen C."/>
            <person name="Sorensen T."/>
            <person name="Nielsen M.R."/>
            <person name="Sondergaard T.E."/>
            <person name="Sorensen J.L."/>
            <person name="Fitzpatrick D.A."/>
            <person name="Frisvad J.C."/>
            <person name="Nielsen K.L."/>
        </authorList>
    </citation>
    <scope>NUCLEOTIDE SEQUENCE</scope>
    <source>
        <strain evidence="1">IBT 21472</strain>
    </source>
</reference>
<keyword evidence="2" id="KW-1185">Reference proteome</keyword>
<dbReference type="AlphaFoldDB" id="A0A9W9H6Q4"/>
<dbReference type="Gene3D" id="3.40.50.1820">
    <property type="entry name" value="alpha/beta hydrolase"/>
    <property type="match status" value="1"/>
</dbReference>
<sequence length="309" mass="34479">MQKSLSAADVPPHFLNAAFLVGHTPLKALESDPRVSYALYIPPGHYNTDTVPKKLSLLVWIHGTLRKLTAFYAEDMVSFANSTPCAILAPLFPSGLDGPDDLNSYKILRSKSLSSDLALLSILEEIAARWPGIRTDKVFMMGFSGGGQFTQRFLYIHPERLLAVSIGAPGRTSMLNPEQPWPAGVANVETLFSRPIRKEIIQQVPIQLAVGSADDQVHGSEDFWNWLEQLKRGKGEDRQNGELQAMRQGRLQTLRDLQRAWERDCISSHLTVVDGVSHEGDKMRPHMLHFLGPFIQAEPRKQTTDACEN</sequence>
<dbReference type="InterPro" id="IPR029058">
    <property type="entry name" value="AB_hydrolase_fold"/>
</dbReference>
<comment type="caution">
    <text evidence="1">The sequence shown here is derived from an EMBL/GenBank/DDBJ whole genome shotgun (WGS) entry which is preliminary data.</text>
</comment>
<dbReference type="SUPFAM" id="SSF53474">
    <property type="entry name" value="alpha/beta-Hydrolases"/>
    <property type="match status" value="1"/>
</dbReference>
<proteinExistence type="predicted"/>
<evidence type="ECO:0000313" key="1">
    <source>
        <dbReference type="EMBL" id="KAJ5315143.1"/>
    </source>
</evidence>
<dbReference type="GO" id="GO:0017000">
    <property type="term" value="P:antibiotic biosynthetic process"/>
    <property type="evidence" value="ECO:0007669"/>
    <property type="project" value="UniProtKB-ARBA"/>
</dbReference>
<evidence type="ECO:0000313" key="2">
    <source>
        <dbReference type="Proteomes" id="UP001147746"/>
    </source>
</evidence>
<dbReference type="Proteomes" id="UP001147746">
    <property type="component" value="Unassembled WGS sequence"/>
</dbReference>
<reference evidence="1" key="1">
    <citation type="submission" date="2022-12" db="EMBL/GenBank/DDBJ databases">
        <authorList>
            <person name="Petersen C."/>
        </authorList>
    </citation>
    <scope>NUCLEOTIDE SEQUENCE</scope>
    <source>
        <strain evidence="1">IBT 21472</strain>
    </source>
</reference>